<keyword evidence="6" id="KW-0614">Plasmid</keyword>
<dbReference type="CDD" id="cd05466">
    <property type="entry name" value="PBP2_LTTR_substrate"/>
    <property type="match status" value="1"/>
</dbReference>
<dbReference type="SUPFAM" id="SSF53850">
    <property type="entry name" value="Periplasmic binding protein-like II"/>
    <property type="match status" value="1"/>
</dbReference>
<dbReference type="Pfam" id="PF03466">
    <property type="entry name" value="LysR_substrate"/>
    <property type="match status" value="1"/>
</dbReference>
<dbReference type="Gene3D" id="3.40.190.10">
    <property type="entry name" value="Periplasmic binding protein-like II"/>
    <property type="match status" value="2"/>
</dbReference>
<accession>C3KLX8</accession>
<dbReference type="GO" id="GO:0000976">
    <property type="term" value="F:transcription cis-regulatory region binding"/>
    <property type="evidence" value="ECO:0007669"/>
    <property type="project" value="TreeGrafter"/>
</dbReference>
<reference evidence="7" key="1">
    <citation type="journal article" date="2004" name="J. Bacteriol.">
        <title>An evolutionary hot spot: the pNGR234b replicon of Rhizobium sp. strain NGR234.</title>
        <authorList>
            <person name="Streit W.R."/>
            <person name="Schmitz R.A."/>
            <person name="Perret X."/>
            <person name="Staehelin C."/>
            <person name="Deakin W.J."/>
            <person name="Raasch C."/>
            <person name="Liesegang H."/>
            <person name="Broughton W.J."/>
        </authorList>
    </citation>
    <scope>NUCLEOTIDE SEQUENCE [LARGE SCALE GENOMIC DNA]</scope>
    <source>
        <strain evidence="7">NBRC 101917 / NGR234</strain>
    </source>
</reference>
<dbReference type="PATRIC" id="fig|394.7.peg.2386"/>
<dbReference type="OrthoDB" id="9791253at2"/>
<dbReference type="PROSITE" id="PS50931">
    <property type="entry name" value="HTH_LYSR"/>
    <property type="match status" value="1"/>
</dbReference>
<dbReference type="InterPro" id="IPR005119">
    <property type="entry name" value="LysR_subst-bd"/>
</dbReference>
<dbReference type="HOGENOM" id="CLU_039613_6_1_5"/>
<evidence type="ECO:0000313" key="7">
    <source>
        <dbReference type="Proteomes" id="UP000001054"/>
    </source>
</evidence>
<dbReference type="Pfam" id="PF00126">
    <property type="entry name" value="HTH_1"/>
    <property type="match status" value="1"/>
</dbReference>
<dbReference type="FunFam" id="1.10.10.10:FF:000001">
    <property type="entry name" value="LysR family transcriptional regulator"/>
    <property type="match status" value="1"/>
</dbReference>
<dbReference type="EMBL" id="CP000874">
    <property type="protein sequence ID" value="ACP23414.1"/>
    <property type="molecule type" value="Genomic_DNA"/>
</dbReference>
<dbReference type="InterPro" id="IPR036388">
    <property type="entry name" value="WH-like_DNA-bd_sf"/>
</dbReference>
<dbReference type="KEGG" id="rhi:NGR_b19670"/>
<reference evidence="6 7" key="2">
    <citation type="journal article" date="2009" name="Appl. Environ. Microbiol.">
        <title>Rhizobium sp. strain NGR234 possesses a remarkable number of secretion systems.</title>
        <authorList>
            <person name="Schmeisser C."/>
            <person name="Liesegang H."/>
            <person name="Krysciak D."/>
            <person name="Bakkou N."/>
            <person name="Le Quere A."/>
            <person name="Wollherr A."/>
            <person name="Heinemeyer I."/>
            <person name="Morgenstern B."/>
            <person name="Pommerening-Roeser A."/>
            <person name="Flores M."/>
            <person name="Palacios R."/>
            <person name="Brenner S."/>
            <person name="Gottschalk G."/>
            <person name="Schmitz R.A."/>
            <person name="Broughton W.J."/>
            <person name="Perret X."/>
            <person name="Strittmatter A.W."/>
            <person name="Streit W.R."/>
        </authorList>
    </citation>
    <scope>NUCLEOTIDE SEQUENCE [LARGE SCALE GENOMIC DNA]</scope>
    <source>
        <strain evidence="7">NBRC 101917 / NGR234</strain>
    </source>
</reference>
<dbReference type="SUPFAM" id="SSF46785">
    <property type="entry name" value="Winged helix' DNA-binding domain"/>
    <property type="match status" value="1"/>
</dbReference>
<protein>
    <submittedName>
        <fullName evidence="6">Transcriptional regulatory protein, LysR family</fullName>
    </submittedName>
</protein>
<gene>
    <name evidence="6" type="ordered locus">NGR_b19670</name>
</gene>
<name>C3KLX8_SINFN</name>
<dbReference type="AlphaFoldDB" id="C3KLX8"/>
<feature type="domain" description="HTH lysR-type" evidence="5">
    <location>
        <begin position="2"/>
        <end position="59"/>
    </location>
</feature>
<sequence>MFTLRSLEVFYWAACLRSFSRAAEKLNTTQPAISQRIGAMEEAIGEPLFNRATKPLVLTPVGRTLFGHAELVLRQVAEMERDLELNRRMHGTIRLGVSETIVQTWLSRFLKHSSRRFPSTDFDITVDVTPSMLNALESGEIDIALMLGPAVLEGFACVKLRDYRLQFYAVPGVLPGAQFTYENASSIPILTYPRNTYPFDHLRELLFQKTGRAPRIFTNSSISTIERLALQGIGIALVAEGTLGVTTGNSILKAVPSEIALPPLSFYAFYPLGFGSEVLEELAAIAQRVASDVLQNGEDAIEQYSLSL</sequence>
<evidence type="ECO:0000256" key="1">
    <source>
        <dbReference type="ARBA" id="ARBA00009437"/>
    </source>
</evidence>
<dbReference type="GO" id="GO:0003700">
    <property type="term" value="F:DNA-binding transcription factor activity"/>
    <property type="evidence" value="ECO:0007669"/>
    <property type="project" value="InterPro"/>
</dbReference>
<dbReference type="PANTHER" id="PTHR30126:SF77">
    <property type="entry name" value="TRANSCRIPTIONAL REGULATORY PROTEIN"/>
    <property type="match status" value="1"/>
</dbReference>
<geneLocation type="plasmid" evidence="7">
    <name>sym pNGR234b</name>
</geneLocation>
<dbReference type="PRINTS" id="PR00039">
    <property type="entry name" value="HTHLYSR"/>
</dbReference>
<evidence type="ECO:0000259" key="5">
    <source>
        <dbReference type="PROSITE" id="PS50931"/>
    </source>
</evidence>
<keyword evidence="4" id="KW-0804">Transcription</keyword>
<dbReference type="PANTHER" id="PTHR30126">
    <property type="entry name" value="HTH-TYPE TRANSCRIPTIONAL REGULATOR"/>
    <property type="match status" value="1"/>
</dbReference>
<keyword evidence="3" id="KW-0238">DNA-binding</keyword>
<evidence type="ECO:0000313" key="6">
    <source>
        <dbReference type="EMBL" id="ACP23414.1"/>
    </source>
</evidence>
<dbReference type="Proteomes" id="UP000001054">
    <property type="component" value="Plasmid pNGR234b"/>
</dbReference>
<dbReference type="InterPro" id="IPR000847">
    <property type="entry name" value="LysR_HTH_N"/>
</dbReference>
<keyword evidence="2" id="KW-0805">Transcription regulation</keyword>
<proteinExistence type="inferred from homology"/>
<evidence type="ECO:0000256" key="2">
    <source>
        <dbReference type="ARBA" id="ARBA00023015"/>
    </source>
</evidence>
<evidence type="ECO:0000256" key="3">
    <source>
        <dbReference type="ARBA" id="ARBA00023125"/>
    </source>
</evidence>
<organism evidence="6 7">
    <name type="scientific">Sinorhizobium fredii (strain NBRC 101917 / NGR234)</name>
    <dbReference type="NCBI Taxonomy" id="394"/>
    <lineage>
        <taxon>Bacteria</taxon>
        <taxon>Pseudomonadati</taxon>
        <taxon>Pseudomonadota</taxon>
        <taxon>Alphaproteobacteria</taxon>
        <taxon>Hyphomicrobiales</taxon>
        <taxon>Rhizobiaceae</taxon>
        <taxon>Sinorhizobium/Ensifer group</taxon>
        <taxon>Sinorhizobium</taxon>
    </lineage>
</organism>
<keyword evidence="7" id="KW-1185">Reference proteome</keyword>
<dbReference type="InterPro" id="IPR036390">
    <property type="entry name" value="WH_DNA-bd_sf"/>
</dbReference>
<comment type="similarity">
    <text evidence="1">Belongs to the LysR transcriptional regulatory family.</text>
</comment>
<dbReference type="Gene3D" id="1.10.10.10">
    <property type="entry name" value="Winged helix-like DNA-binding domain superfamily/Winged helix DNA-binding domain"/>
    <property type="match status" value="1"/>
</dbReference>
<evidence type="ECO:0000256" key="4">
    <source>
        <dbReference type="ARBA" id="ARBA00023163"/>
    </source>
</evidence>